<evidence type="ECO:0000256" key="1">
    <source>
        <dbReference type="SAM" id="MobiDB-lite"/>
    </source>
</evidence>
<proteinExistence type="predicted"/>
<evidence type="ECO:0000313" key="3">
    <source>
        <dbReference type="Proteomes" id="UP000235392"/>
    </source>
</evidence>
<organism evidence="2 3">
    <name type="scientific">Puccinia coronata f. sp. avenae</name>
    <dbReference type="NCBI Taxonomy" id="200324"/>
    <lineage>
        <taxon>Eukaryota</taxon>
        <taxon>Fungi</taxon>
        <taxon>Dikarya</taxon>
        <taxon>Basidiomycota</taxon>
        <taxon>Pucciniomycotina</taxon>
        <taxon>Pucciniomycetes</taxon>
        <taxon>Pucciniales</taxon>
        <taxon>Pucciniaceae</taxon>
        <taxon>Puccinia</taxon>
    </lineage>
</organism>
<name>A0A2N5V5K2_9BASI</name>
<protein>
    <submittedName>
        <fullName evidence="2">Uncharacterized protein</fullName>
    </submittedName>
</protein>
<feature type="region of interest" description="Disordered" evidence="1">
    <location>
        <begin position="112"/>
        <end position="217"/>
    </location>
</feature>
<feature type="compositionally biased region" description="Basic and acidic residues" evidence="1">
    <location>
        <begin position="165"/>
        <end position="217"/>
    </location>
</feature>
<reference evidence="2 3" key="1">
    <citation type="submission" date="2017-11" db="EMBL/GenBank/DDBJ databases">
        <title>De novo assembly and phasing of dikaryotic genomes from two isolates of Puccinia coronata f. sp. avenae, the causal agent of oat crown rust.</title>
        <authorList>
            <person name="Miller M.E."/>
            <person name="Zhang Y."/>
            <person name="Omidvar V."/>
            <person name="Sperschneider J."/>
            <person name="Schwessinger B."/>
            <person name="Raley C."/>
            <person name="Palmer J.M."/>
            <person name="Garnica D."/>
            <person name="Upadhyaya N."/>
            <person name="Rathjen J."/>
            <person name="Taylor J.M."/>
            <person name="Park R.F."/>
            <person name="Dodds P.N."/>
            <person name="Hirsch C.D."/>
            <person name="Kianian S.F."/>
            <person name="Figueroa M."/>
        </authorList>
    </citation>
    <scope>NUCLEOTIDE SEQUENCE [LARGE SCALE GENOMIC DNA]</scope>
    <source>
        <strain evidence="2">12SD80</strain>
    </source>
</reference>
<evidence type="ECO:0000313" key="2">
    <source>
        <dbReference type="EMBL" id="PLW45279.1"/>
    </source>
</evidence>
<feature type="compositionally biased region" description="Low complexity" evidence="1">
    <location>
        <begin position="137"/>
        <end position="162"/>
    </location>
</feature>
<dbReference type="AlphaFoldDB" id="A0A2N5V5K2"/>
<dbReference type="EMBL" id="PGCI01000050">
    <property type="protein sequence ID" value="PLW45279.1"/>
    <property type="molecule type" value="Genomic_DNA"/>
</dbReference>
<dbReference type="Proteomes" id="UP000235392">
    <property type="component" value="Unassembled WGS sequence"/>
</dbReference>
<accession>A0A2N5V5K2</accession>
<comment type="caution">
    <text evidence="2">The sequence shown here is derived from an EMBL/GenBank/DDBJ whole genome shotgun (WGS) entry which is preliminary data.</text>
</comment>
<sequence>MKGSIPLTIFNPKWQQQEAAHHAEKKTFDKNNPGPQQMDAVVCTVVTQLPKLYWRFARHLHIQDVLGVVRANTFQCNMIQRDRDTSVFAEISQYRQEISYKTLAEAQRNGEIGFINNPSLPGGKKENFNPYTGAEKNNNNNQTAKNYNNARGKNNGQQQPQKQNRHWEPYSRDREEDSYQGRGGKSEGSRNRDSRDERDQASYRRDNDDWSRDHVKG</sequence>
<gene>
    <name evidence="2" type="ORF">PCASD_04041</name>
</gene>